<dbReference type="eggNOG" id="COG0239">
    <property type="taxonomic scope" value="Bacteria"/>
</dbReference>
<dbReference type="GO" id="GO:0062054">
    <property type="term" value="F:fluoride channel activity"/>
    <property type="evidence" value="ECO:0007669"/>
    <property type="project" value="UniProtKB-UniRule"/>
</dbReference>
<dbReference type="KEGG" id="cza:CYCME_1173"/>
<evidence type="ECO:0000256" key="10">
    <source>
        <dbReference type="ARBA" id="ARBA00035120"/>
    </source>
</evidence>
<sequence>MAQLLAIAAGGSVGAVMRFIVSTGIYSWLGRGFPYGTLVVNVIGSLLMGLLYELFLQRLSVSPEVRAVLLVGFLGAFTTFSTFSIETINLIEQGYVIKAIVNVLASVILCVLAAWVGLLIARQL</sequence>
<keyword evidence="8 12" id="KW-0472">Membrane</keyword>
<dbReference type="Pfam" id="PF02537">
    <property type="entry name" value="CRCB"/>
    <property type="match status" value="1"/>
</dbReference>
<dbReference type="NCBIfam" id="TIGR00494">
    <property type="entry name" value="crcB"/>
    <property type="match status" value="1"/>
</dbReference>
<evidence type="ECO:0000256" key="12">
    <source>
        <dbReference type="HAMAP-Rule" id="MF_00454"/>
    </source>
</evidence>
<proteinExistence type="inferred from homology"/>
<evidence type="ECO:0000313" key="14">
    <source>
        <dbReference type="Proteomes" id="UP000015380"/>
    </source>
</evidence>
<keyword evidence="9 12" id="KW-0407">Ion channel</keyword>
<keyword evidence="4 12" id="KW-0812">Transmembrane</keyword>
<evidence type="ECO:0000256" key="5">
    <source>
        <dbReference type="ARBA" id="ARBA00022989"/>
    </source>
</evidence>
<dbReference type="HOGENOM" id="CLU_114342_3_0_6"/>
<protein>
    <recommendedName>
        <fullName evidence="12">Fluoride-specific ion channel FluC</fullName>
    </recommendedName>
</protein>
<comment type="function">
    <text evidence="12">Fluoride-specific ion channel. Important for reducing fluoride concentration in the cell, thus reducing its toxicity.</text>
</comment>
<keyword evidence="6 12" id="KW-0915">Sodium</keyword>
<reference evidence="13 14" key="1">
    <citation type="submission" date="2013-05" db="EMBL/GenBank/DDBJ databases">
        <title>Between feast and famine: a lifestyle of most important marine PAH-degrading bacterium Cycloclasticus sp. 7ME.</title>
        <authorList>
            <person name="Yakimov M.M."/>
            <person name="Messina E."/>
            <person name="Genovese M."/>
            <person name="Denaro R."/>
            <person name="Crisafi F."/>
            <person name="Russo D."/>
            <person name="Cappello S."/>
            <person name="Santisi S."/>
            <person name="Smedile F."/>
            <person name="Golyshina O.V."/>
            <person name="Tran H."/>
            <person name="Pieper D.H."/>
            <person name="Golyshin P.N."/>
            <person name="Giuliano L."/>
        </authorList>
    </citation>
    <scope>NUCLEOTIDE SEQUENCE [LARGE SCALE GENOMIC DNA]</scope>
    <source>
        <strain evidence="13 14">78-ME</strain>
    </source>
</reference>
<keyword evidence="12" id="KW-0479">Metal-binding</keyword>
<evidence type="ECO:0000256" key="11">
    <source>
        <dbReference type="ARBA" id="ARBA00035585"/>
    </source>
</evidence>
<feature type="transmembrane region" description="Helical" evidence="12">
    <location>
        <begin position="33"/>
        <end position="55"/>
    </location>
</feature>
<keyword evidence="3" id="KW-0997">Cell inner membrane</keyword>
<comment type="catalytic activity">
    <reaction evidence="11">
        <text>fluoride(in) = fluoride(out)</text>
        <dbReference type="Rhea" id="RHEA:76159"/>
        <dbReference type="ChEBI" id="CHEBI:17051"/>
    </reaction>
    <physiologicalReaction direction="left-to-right" evidence="11">
        <dbReference type="Rhea" id="RHEA:76160"/>
    </physiologicalReaction>
</comment>
<evidence type="ECO:0000256" key="9">
    <source>
        <dbReference type="ARBA" id="ARBA00023303"/>
    </source>
</evidence>
<feature type="binding site" evidence="12">
    <location>
        <position position="75"/>
    </location>
    <ligand>
        <name>Na(+)</name>
        <dbReference type="ChEBI" id="CHEBI:29101"/>
        <note>structural</note>
    </ligand>
</feature>
<reference evidence="14" key="2">
    <citation type="journal article" date="2016" name="Environ. Microbiol. Rep.">
        <title>Analysis of defence systems and a conjugative IncP-1 plasmid in the marine polyaromatic hydrocarbons-degrading bacterium Cycloclasticus sp. 78-ME.</title>
        <authorList>
            <person name="Yakimov M.M."/>
            <person name="Crisafi F."/>
            <person name="Messina E."/>
            <person name="Smedile F."/>
            <person name="Lopatina A."/>
            <person name="Denaro R."/>
            <person name="Pieper D.H."/>
            <person name="Golyshin P.N."/>
            <person name="Giuliano L."/>
        </authorList>
    </citation>
    <scope>NUCLEOTIDE SEQUENCE [LARGE SCALE GENOMIC DNA]</scope>
    <source>
        <strain evidence="14">78-ME</strain>
    </source>
</reference>
<accession>S5TWY5</accession>
<keyword evidence="2 12" id="KW-1003">Cell membrane</keyword>
<evidence type="ECO:0000256" key="8">
    <source>
        <dbReference type="ARBA" id="ARBA00023136"/>
    </source>
</evidence>
<name>S5TWY5_9GAMM</name>
<evidence type="ECO:0000256" key="1">
    <source>
        <dbReference type="ARBA" id="ARBA00004651"/>
    </source>
</evidence>
<dbReference type="AlphaFoldDB" id="S5TWY5"/>
<dbReference type="PANTHER" id="PTHR28259">
    <property type="entry name" value="FLUORIDE EXPORT PROTEIN 1-RELATED"/>
    <property type="match status" value="1"/>
</dbReference>
<comment type="activity regulation">
    <text evidence="12">Na(+) is not transported, but it plays an essential structural role and its presence is essential for fluoride channel function.</text>
</comment>
<evidence type="ECO:0000256" key="3">
    <source>
        <dbReference type="ARBA" id="ARBA00022519"/>
    </source>
</evidence>
<evidence type="ECO:0000256" key="2">
    <source>
        <dbReference type="ARBA" id="ARBA00022475"/>
    </source>
</evidence>
<keyword evidence="14" id="KW-1185">Reference proteome</keyword>
<dbReference type="GO" id="GO:0005886">
    <property type="term" value="C:plasma membrane"/>
    <property type="evidence" value="ECO:0007669"/>
    <property type="project" value="UniProtKB-SubCell"/>
</dbReference>
<dbReference type="GO" id="GO:0046872">
    <property type="term" value="F:metal ion binding"/>
    <property type="evidence" value="ECO:0007669"/>
    <property type="project" value="UniProtKB-KW"/>
</dbReference>
<dbReference type="GO" id="GO:0140114">
    <property type="term" value="P:cellular detoxification of fluoride"/>
    <property type="evidence" value="ECO:0007669"/>
    <property type="project" value="UniProtKB-UniRule"/>
</dbReference>
<evidence type="ECO:0000256" key="6">
    <source>
        <dbReference type="ARBA" id="ARBA00023053"/>
    </source>
</evidence>
<dbReference type="Proteomes" id="UP000015380">
    <property type="component" value="Chromosome"/>
</dbReference>
<evidence type="ECO:0000313" key="13">
    <source>
        <dbReference type="EMBL" id="AGS39503.1"/>
    </source>
</evidence>
<keyword evidence="7 12" id="KW-0406">Ion transport</keyword>
<organism evidence="13 14">
    <name type="scientific">Cycloclasticus zancles 78-ME</name>
    <dbReference type="NCBI Taxonomy" id="1198232"/>
    <lineage>
        <taxon>Bacteria</taxon>
        <taxon>Pseudomonadati</taxon>
        <taxon>Pseudomonadota</taxon>
        <taxon>Gammaproteobacteria</taxon>
        <taxon>Thiotrichales</taxon>
        <taxon>Piscirickettsiaceae</taxon>
        <taxon>Cycloclasticus</taxon>
    </lineage>
</organism>
<keyword evidence="12" id="KW-0813">Transport</keyword>
<dbReference type="InterPro" id="IPR003691">
    <property type="entry name" value="FluC"/>
</dbReference>
<dbReference type="HAMAP" id="MF_00454">
    <property type="entry name" value="FluC"/>
    <property type="match status" value="1"/>
</dbReference>
<feature type="transmembrane region" description="Helical" evidence="12">
    <location>
        <begin position="97"/>
        <end position="121"/>
    </location>
</feature>
<dbReference type="EMBL" id="CP005996">
    <property type="protein sequence ID" value="AGS39503.1"/>
    <property type="molecule type" value="Genomic_DNA"/>
</dbReference>
<feature type="binding site" evidence="12">
    <location>
        <position position="78"/>
    </location>
    <ligand>
        <name>Na(+)</name>
        <dbReference type="ChEBI" id="CHEBI:29101"/>
        <note>structural</note>
    </ligand>
</feature>
<evidence type="ECO:0000256" key="4">
    <source>
        <dbReference type="ARBA" id="ARBA00022692"/>
    </source>
</evidence>
<gene>
    <name evidence="12" type="primary">fluC</name>
    <name evidence="12" type="synonym">crcB</name>
    <name evidence="13" type="ORF">CYCME_1173</name>
</gene>
<evidence type="ECO:0000256" key="7">
    <source>
        <dbReference type="ARBA" id="ARBA00023065"/>
    </source>
</evidence>
<dbReference type="RefSeq" id="WP_015006061.1">
    <property type="nucleotide sequence ID" value="NC_021917.1"/>
</dbReference>
<dbReference type="NCBIfam" id="NF010791">
    <property type="entry name" value="PRK14195.1"/>
    <property type="match status" value="1"/>
</dbReference>
<keyword evidence="5 12" id="KW-1133">Transmembrane helix</keyword>
<dbReference type="PATRIC" id="fig|1198232.3.peg.1174"/>
<comment type="subcellular location">
    <subcellularLocation>
        <location evidence="1 12">Cell membrane</location>
        <topology evidence="1 12">Multi-pass membrane protein</topology>
    </subcellularLocation>
</comment>
<feature type="transmembrane region" description="Helical" evidence="12">
    <location>
        <begin position="67"/>
        <end position="85"/>
    </location>
</feature>
<comment type="similarity">
    <text evidence="10 12">Belongs to the fluoride channel Fluc/FEX (TC 1.A.43) family.</text>
</comment>
<dbReference type="PANTHER" id="PTHR28259:SF1">
    <property type="entry name" value="FLUORIDE EXPORT PROTEIN 1-RELATED"/>
    <property type="match status" value="1"/>
</dbReference>